<dbReference type="SUPFAM" id="SSF54897">
    <property type="entry name" value="Protease propeptides/inhibitors"/>
    <property type="match status" value="1"/>
</dbReference>
<dbReference type="PRINTS" id="PR00723">
    <property type="entry name" value="SUBTILISIN"/>
</dbReference>
<evidence type="ECO:0000256" key="7">
    <source>
        <dbReference type="ARBA" id="ARBA00022825"/>
    </source>
</evidence>
<evidence type="ECO:0000313" key="19">
    <source>
        <dbReference type="EMBL" id="TPW74671.1"/>
    </source>
</evidence>
<feature type="active site" description="Charge relay system" evidence="9 10">
    <location>
        <position position="184"/>
    </location>
</feature>
<evidence type="ECO:0000256" key="4">
    <source>
        <dbReference type="ARBA" id="ARBA00022670"/>
    </source>
</evidence>
<evidence type="ECO:0000256" key="11">
    <source>
        <dbReference type="RuleBase" id="RU003355"/>
    </source>
</evidence>
<evidence type="ECO:0000259" key="15">
    <source>
        <dbReference type="Pfam" id="PF02225"/>
    </source>
</evidence>
<feature type="chain" id="PRO_5021342240" evidence="13">
    <location>
        <begin position="21"/>
        <end position="1194"/>
    </location>
</feature>
<comment type="subcellular location">
    <subcellularLocation>
        <location evidence="1">Secreted</location>
    </subcellularLocation>
</comment>
<proteinExistence type="inferred from homology"/>
<dbReference type="Pfam" id="PF02225">
    <property type="entry name" value="PA"/>
    <property type="match status" value="1"/>
</dbReference>
<dbReference type="InterPro" id="IPR023828">
    <property type="entry name" value="Peptidase_S8_Ser-AS"/>
</dbReference>
<dbReference type="InterPro" id="IPR037045">
    <property type="entry name" value="S8pro/Inhibitor_I9_sf"/>
</dbReference>
<dbReference type="Pfam" id="PF17766">
    <property type="entry name" value="fn3_6"/>
    <property type="match status" value="1"/>
</dbReference>
<dbReference type="InterPro" id="IPR023827">
    <property type="entry name" value="Peptidase_S8_Asp-AS"/>
</dbReference>
<dbReference type="Gene3D" id="2.60.40.2310">
    <property type="match status" value="1"/>
</dbReference>
<dbReference type="OrthoDB" id="614750at2"/>
<feature type="domain" description="Bacterial Ig-like" evidence="17">
    <location>
        <begin position="1119"/>
        <end position="1187"/>
    </location>
</feature>
<dbReference type="Gene3D" id="2.60.40.10">
    <property type="entry name" value="Immunoglobulins"/>
    <property type="match status" value="1"/>
</dbReference>
<organism evidence="19 20">
    <name type="scientific">Schumannella soli</name>
    <dbReference type="NCBI Taxonomy" id="2590779"/>
    <lineage>
        <taxon>Bacteria</taxon>
        <taxon>Bacillati</taxon>
        <taxon>Actinomycetota</taxon>
        <taxon>Actinomycetes</taxon>
        <taxon>Micrococcales</taxon>
        <taxon>Microbacteriaceae</taxon>
        <taxon>Schumannella</taxon>
    </lineage>
</organism>
<dbReference type="InterPro" id="IPR032109">
    <property type="entry name" value="Big_3_5"/>
</dbReference>
<dbReference type="InterPro" id="IPR041469">
    <property type="entry name" value="Subtilisin-like_FN3"/>
</dbReference>
<dbReference type="PROSITE" id="PS00136">
    <property type="entry name" value="SUBTILASE_ASP"/>
    <property type="match status" value="1"/>
</dbReference>
<feature type="region of interest" description="Disordered" evidence="12">
    <location>
        <begin position="263"/>
        <end position="292"/>
    </location>
</feature>
<dbReference type="PROSITE" id="PS51892">
    <property type="entry name" value="SUBTILASE"/>
    <property type="match status" value="1"/>
</dbReference>
<keyword evidence="6 10" id="KW-0378">Hydrolase</keyword>
<evidence type="ECO:0000259" key="14">
    <source>
        <dbReference type="Pfam" id="PF00082"/>
    </source>
</evidence>
<dbReference type="PANTHER" id="PTHR10795">
    <property type="entry name" value="PROPROTEIN CONVERTASE SUBTILISIN/KEXIN"/>
    <property type="match status" value="1"/>
</dbReference>
<feature type="region of interest" description="Disordered" evidence="12">
    <location>
        <begin position="836"/>
        <end position="862"/>
    </location>
</feature>
<reference evidence="19 20" key="1">
    <citation type="submission" date="2019-06" db="EMBL/GenBank/DDBJ databases">
        <authorList>
            <person name="Li F."/>
        </authorList>
    </citation>
    <scope>NUCLEOTIDE SEQUENCE [LARGE SCALE GENOMIC DNA]</scope>
    <source>
        <strain evidence="19 20">10F1D-1</strain>
    </source>
</reference>
<evidence type="ECO:0000256" key="8">
    <source>
        <dbReference type="ARBA" id="ARBA00023180"/>
    </source>
</evidence>
<dbReference type="Gene3D" id="3.30.70.80">
    <property type="entry name" value="Peptidase S8 propeptide/proteinase inhibitor I9"/>
    <property type="match status" value="1"/>
</dbReference>
<keyword evidence="8" id="KW-0325">Glycoprotein</keyword>
<dbReference type="GO" id="GO:0005576">
    <property type="term" value="C:extracellular region"/>
    <property type="evidence" value="ECO:0007669"/>
    <property type="project" value="UniProtKB-SubCell"/>
</dbReference>
<protein>
    <submittedName>
        <fullName evidence="19">S8 family serine peptidase</fullName>
    </submittedName>
</protein>
<comment type="caution">
    <text evidence="19">The sequence shown here is derived from an EMBL/GenBank/DDBJ whole genome shotgun (WGS) entry which is preliminary data.</text>
</comment>
<evidence type="ECO:0000259" key="18">
    <source>
        <dbReference type="Pfam" id="PF17766"/>
    </source>
</evidence>
<evidence type="ECO:0000256" key="9">
    <source>
        <dbReference type="PIRSR" id="PIRSR615500-1"/>
    </source>
</evidence>
<dbReference type="InterPro" id="IPR034197">
    <property type="entry name" value="Peptidases_S8_3"/>
</dbReference>
<keyword evidence="20" id="KW-1185">Reference proteome</keyword>
<keyword evidence="7 10" id="KW-0720">Serine protease</keyword>
<dbReference type="PROSITE" id="PS00138">
    <property type="entry name" value="SUBTILASE_SER"/>
    <property type="match status" value="1"/>
</dbReference>
<evidence type="ECO:0000259" key="16">
    <source>
        <dbReference type="Pfam" id="PF05922"/>
    </source>
</evidence>
<sequence length="1194" mass="120033">MFATAALVAGGLLAATPATAAPAPVTGQNSELPSGLGGTTHLEAGRYIVTLKGDPAASYTGGVNGYAATAPKQGRQLLAGQAPVASYTKHLETEQKAVAKDVGASVDYSYSLTLNAFAADLTAQQAAELRADKRVAALNLDDVHHLTAAVPSTDFLGLSGDDGVWSKLGGTDKAGQGVVVGVVDSGIAPENPSFAGKKLGATPGSEPWTAGGSILYKKGDGGTYSGLCQPGKDAAQQFTGQECNTKLVGARYYVNGWTEARAGTPATGEYISPRDGDGHGSHTSSTAAGNADVKASVSGRDYGTISGVAPAAKIAMYKACWSGPDPESQDDDGCASSDLIAAIEQATRDGVDVINYSIGGGSATTTVSPTDVAFLGAASAGIFVAASAGNDGPGASTLDNAAPWETTVAATTIPTYYATATFPGQPTPNAFAGASVTVTEKVEAEVVYAGDIGAAGVADPTLCQPGDLDPAKAAGKIVVCDRGVNARAQKSEVVKAAGGVGMILVNVVEGSIDADDHVIPSVHLDAQYRDAVLKAARTPGQTAVLTPDNTTETQIPTPQLAGFSSRGPVLADGSDILKPDVAAPGVAILADGANAAGEDPTWEFLSGTSMASPHVAGLAALYLGAHPLTTPAEIKSALMTTAYDTVDEAGTKVEDVFGQGAGHVDPTKMFSPGLVYLNGPDDWNSYIAGLGYDLGPDVTPIDASQLNLASIAIGALTAPESITRTVTARTAGTYTASVAGLAGVDAKVEPSSITLAEGESTSFTVTFDRTTAPVDAWSSGYLSWKSGDTVVRSPLAVKPVSVVAPETVTGTGTTGSVDVEITPGATGPLPLGTTGLSKGALLPDPTGADPEHSGTGSTGDSYTYATSVPEGAGFARFDLDALDDGVDLDLTVYRLDGTTPVEGWQSATASGDERVDLEDPTPGDYQVIVDVYDSAGAPTPFDLTVTSVVQGGAPLTLDPAVVQGTQGEKTSYRASWAGLDAESHYLGIVSYADSGLRTVVDVATGEGGGGEPGAPQNTEPPAIAGTPAVGAKLTADPGSWDVDGLTFAYQWQKDGADIAGATKSVYTPTKKDAGASLAVVVTASKEGLPSGTATSAPVTVLAASSTKVTLSSWSAFSWSQVKATVRVTGAAGGTVQLKIDGKNVGAPLAVGPKGTVTVKLPKQGQGLHKVTATYSGADGVAPSTSPVAPLLIWF</sequence>
<dbReference type="InterPro" id="IPR046450">
    <property type="entry name" value="PA_dom_sf"/>
</dbReference>
<dbReference type="SUPFAM" id="SSF52743">
    <property type="entry name" value="Subtilisin-like"/>
    <property type="match status" value="1"/>
</dbReference>
<comment type="similarity">
    <text evidence="2 10 11">Belongs to the peptidase S8 family.</text>
</comment>
<evidence type="ECO:0000256" key="1">
    <source>
        <dbReference type="ARBA" id="ARBA00004613"/>
    </source>
</evidence>
<keyword evidence="4 10" id="KW-0645">Protease</keyword>
<dbReference type="InterPro" id="IPR013783">
    <property type="entry name" value="Ig-like_fold"/>
</dbReference>
<feature type="domain" description="Inhibitor I9" evidence="16">
    <location>
        <begin position="46"/>
        <end position="145"/>
    </location>
</feature>
<feature type="active site" description="Charge relay system" evidence="9 10">
    <location>
        <position position="609"/>
    </location>
</feature>
<evidence type="ECO:0000256" key="3">
    <source>
        <dbReference type="ARBA" id="ARBA00022525"/>
    </source>
</evidence>
<feature type="active site" description="Charge relay system" evidence="9 10">
    <location>
        <position position="279"/>
    </location>
</feature>
<evidence type="ECO:0000256" key="12">
    <source>
        <dbReference type="SAM" id="MobiDB-lite"/>
    </source>
</evidence>
<dbReference type="GO" id="GO:0006508">
    <property type="term" value="P:proteolysis"/>
    <property type="evidence" value="ECO:0007669"/>
    <property type="project" value="UniProtKB-KW"/>
</dbReference>
<keyword evidence="3" id="KW-0964">Secreted</keyword>
<dbReference type="EMBL" id="VHQG01000004">
    <property type="protein sequence ID" value="TPW74671.1"/>
    <property type="molecule type" value="Genomic_DNA"/>
</dbReference>
<dbReference type="GO" id="GO:0005975">
    <property type="term" value="P:carbohydrate metabolic process"/>
    <property type="evidence" value="ECO:0007669"/>
    <property type="project" value="UniProtKB-ARBA"/>
</dbReference>
<gene>
    <name evidence="19" type="ORF">FJ657_13890</name>
</gene>
<keyword evidence="5 13" id="KW-0732">Signal</keyword>
<dbReference type="AlphaFoldDB" id="A0A506XPW1"/>
<dbReference type="InterPro" id="IPR003137">
    <property type="entry name" value="PA_domain"/>
</dbReference>
<evidence type="ECO:0000256" key="6">
    <source>
        <dbReference type="ARBA" id="ARBA00022801"/>
    </source>
</evidence>
<dbReference type="Pfam" id="PF05922">
    <property type="entry name" value="Inhibitor_I9"/>
    <property type="match status" value="1"/>
</dbReference>
<dbReference type="Proteomes" id="UP000316252">
    <property type="component" value="Unassembled WGS sequence"/>
</dbReference>
<evidence type="ECO:0000256" key="10">
    <source>
        <dbReference type="PROSITE-ProRule" id="PRU01240"/>
    </source>
</evidence>
<dbReference type="InterPro" id="IPR045051">
    <property type="entry name" value="SBT"/>
</dbReference>
<dbReference type="Pfam" id="PF16640">
    <property type="entry name" value="Big_3_5"/>
    <property type="match status" value="1"/>
</dbReference>
<feature type="signal peptide" evidence="13">
    <location>
        <begin position="1"/>
        <end position="20"/>
    </location>
</feature>
<dbReference type="Gene3D" id="2.60.40.2700">
    <property type="match status" value="1"/>
</dbReference>
<dbReference type="Gene3D" id="3.50.30.30">
    <property type="match status" value="1"/>
</dbReference>
<dbReference type="CDD" id="cd02120">
    <property type="entry name" value="PA_subtilisin_like"/>
    <property type="match status" value="1"/>
</dbReference>
<feature type="domain" description="Peptidase S8/S53" evidence="14">
    <location>
        <begin position="175"/>
        <end position="660"/>
    </location>
</feature>
<dbReference type="SUPFAM" id="SSF52025">
    <property type="entry name" value="PA domain"/>
    <property type="match status" value="1"/>
</dbReference>
<evidence type="ECO:0000256" key="13">
    <source>
        <dbReference type="SAM" id="SignalP"/>
    </source>
</evidence>
<feature type="domain" description="PA" evidence="15">
    <location>
        <begin position="442"/>
        <end position="525"/>
    </location>
</feature>
<dbReference type="RefSeq" id="WP_141164309.1">
    <property type="nucleotide sequence ID" value="NZ_VHQG01000004.1"/>
</dbReference>
<evidence type="ECO:0000256" key="5">
    <source>
        <dbReference type="ARBA" id="ARBA00022729"/>
    </source>
</evidence>
<dbReference type="Gene3D" id="3.40.50.200">
    <property type="entry name" value="Peptidase S8/S53 domain"/>
    <property type="match status" value="1"/>
</dbReference>
<dbReference type="Gene3D" id="2.60.120.380">
    <property type="match status" value="1"/>
</dbReference>
<evidence type="ECO:0000313" key="20">
    <source>
        <dbReference type="Proteomes" id="UP000316252"/>
    </source>
</evidence>
<dbReference type="InterPro" id="IPR036852">
    <property type="entry name" value="Peptidase_S8/S53_dom_sf"/>
</dbReference>
<evidence type="ECO:0000256" key="2">
    <source>
        <dbReference type="ARBA" id="ARBA00011073"/>
    </source>
</evidence>
<accession>A0A506XPW1</accession>
<name>A0A506XPW1_9MICO</name>
<dbReference type="Pfam" id="PF00082">
    <property type="entry name" value="Peptidase_S8"/>
    <property type="match status" value="1"/>
</dbReference>
<dbReference type="InterPro" id="IPR000209">
    <property type="entry name" value="Peptidase_S8/S53_dom"/>
</dbReference>
<dbReference type="InterPro" id="IPR015500">
    <property type="entry name" value="Peptidase_S8_subtilisin-rel"/>
</dbReference>
<evidence type="ECO:0000259" key="17">
    <source>
        <dbReference type="Pfam" id="PF16640"/>
    </source>
</evidence>
<dbReference type="GO" id="GO:0004252">
    <property type="term" value="F:serine-type endopeptidase activity"/>
    <property type="evidence" value="ECO:0007669"/>
    <property type="project" value="UniProtKB-UniRule"/>
</dbReference>
<feature type="domain" description="Subtilisin-like protease fibronectin type-III" evidence="18">
    <location>
        <begin position="705"/>
        <end position="797"/>
    </location>
</feature>
<dbReference type="InterPro" id="IPR010259">
    <property type="entry name" value="S8pro/Inhibitor_I9"/>
</dbReference>
<dbReference type="CDD" id="cd04852">
    <property type="entry name" value="Peptidases_S8_3"/>
    <property type="match status" value="1"/>
</dbReference>